<reference evidence="2 3" key="1">
    <citation type="submission" date="2016-09" db="EMBL/GenBank/DDBJ databases">
        <title>The draft genome of Dichanthelium oligosanthes: A C3 panicoid grass species.</title>
        <authorList>
            <person name="Studer A.J."/>
            <person name="Schnable J.C."/>
            <person name="Brutnell T.P."/>
        </authorList>
    </citation>
    <scope>NUCLEOTIDE SEQUENCE [LARGE SCALE GENOMIC DNA]</scope>
    <source>
        <strain evidence="3">cv. Kellogg 1175</strain>
        <tissue evidence="2">Leaf</tissue>
    </source>
</reference>
<dbReference type="OrthoDB" id="276515at2759"/>
<organism evidence="2 3">
    <name type="scientific">Dichanthelium oligosanthes</name>
    <dbReference type="NCBI Taxonomy" id="888268"/>
    <lineage>
        <taxon>Eukaryota</taxon>
        <taxon>Viridiplantae</taxon>
        <taxon>Streptophyta</taxon>
        <taxon>Embryophyta</taxon>
        <taxon>Tracheophyta</taxon>
        <taxon>Spermatophyta</taxon>
        <taxon>Magnoliopsida</taxon>
        <taxon>Liliopsida</taxon>
        <taxon>Poales</taxon>
        <taxon>Poaceae</taxon>
        <taxon>PACMAD clade</taxon>
        <taxon>Panicoideae</taxon>
        <taxon>Panicodae</taxon>
        <taxon>Paniceae</taxon>
        <taxon>Dichantheliinae</taxon>
        <taxon>Dichanthelium</taxon>
    </lineage>
</organism>
<dbReference type="EMBL" id="LWDX02015229">
    <property type="protein sequence ID" value="OEL34497.1"/>
    <property type="molecule type" value="Genomic_DNA"/>
</dbReference>
<proteinExistence type="predicted"/>
<feature type="region of interest" description="Disordered" evidence="1">
    <location>
        <begin position="1"/>
        <end position="39"/>
    </location>
</feature>
<keyword evidence="3" id="KW-1185">Reference proteome</keyword>
<name>A0A1E5WAU0_9POAL</name>
<feature type="compositionally biased region" description="Low complexity" evidence="1">
    <location>
        <begin position="16"/>
        <end position="25"/>
    </location>
</feature>
<accession>A0A1E5WAU0</accession>
<gene>
    <name evidence="2" type="ORF">BAE44_0004484</name>
</gene>
<dbReference type="Proteomes" id="UP000095767">
    <property type="component" value="Unassembled WGS sequence"/>
</dbReference>
<evidence type="ECO:0000313" key="3">
    <source>
        <dbReference type="Proteomes" id="UP000095767"/>
    </source>
</evidence>
<protein>
    <submittedName>
        <fullName evidence="2">Uncharacterized protein</fullName>
    </submittedName>
</protein>
<evidence type="ECO:0000313" key="2">
    <source>
        <dbReference type="EMBL" id="OEL34497.1"/>
    </source>
</evidence>
<sequence>MKESSRARAPTAGRNAGTSASASLPATPPPSSAPSKVSGEAQLDADLMHFPLGLRWQLDYLQRCLPGKICPLQCFLLFFHVNMAFIW</sequence>
<comment type="caution">
    <text evidence="2">The sequence shown here is derived from an EMBL/GenBank/DDBJ whole genome shotgun (WGS) entry which is preliminary data.</text>
</comment>
<dbReference type="AlphaFoldDB" id="A0A1E5WAU0"/>
<evidence type="ECO:0000256" key="1">
    <source>
        <dbReference type="SAM" id="MobiDB-lite"/>
    </source>
</evidence>